<evidence type="ECO:0000313" key="3">
    <source>
        <dbReference type="Proteomes" id="UP000271010"/>
    </source>
</evidence>
<keyword evidence="1" id="KW-1133">Transmembrane helix</keyword>
<proteinExistence type="predicted"/>
<organism evidence="2 3">
    <name type="scientific">Rufibacter immobilis</name>
    <dbReference type="NCBI Taxonomy" id="1348778"/>
    <lineage>
        <taxon>Bacteria</taxon>
        <taxon>Pseudomonadati</taxon>
        <taxon>Bacteroidota</taxon>
        <taxon>Cytophagia</taxon>
        <taxon>Cytophagales</taxon>
        <taxon>Hymenobacteraceae</taxon>
        <taxon>Rufibacter</taxon>
    </lineage>
</organism>
<dbReference type="OrthoDB" id="894045at2"/>
<accession>A0A3M9MQF9</accession>
<dbReference type="RefSeq" id="WP_123134239.1">
    <property type="nucleotide sequence ID" value="NZ_RJJE01000017.1"/>
</dbReference>
<evidence type="ECO:0000256" key="1">
    <source>
        <dbReference type="SAM" id="Phobius"/>
    </source>
</evidence>
<gene>
    <name evidence="2" type="ORF">EFA69_16840</name>
</gene>
<dbReference type="EMBL" id="RJJE01000017">
    <property type="protein sequence ID" value="RNI27774.1"/>
    <property type="molecule type" value="Genomic_DNA"/>
</dbReference>
<dbReference type="Proteomes" id="UP000271010">
    <property type="component" value="Unassembled WGS sequence"/>
</dbReference>
<comment type="caution">
    <text evidence="2">The sequence shown here is derived from an EMBL/GenBank/DDBJ whole genome shotgun (WGS) entry which is preliminary data.</text>
</comment>
<name>A0A3M9MQF9_9BACT</name>
<keyword evidence="3" id="KW-1185">Reference proteome</keyword>
<feature type="transmembrane region" description="Helical" evidence="1">
    <location>
        <begin position="32"/>
        <end position="52"/>
    </location>
</feature>
<protein>
    <submittedName>
        <fullName evidence="2">Uncharacterized protein</fullName>
    </submittedName>
</protein>
<sequence>MKREQLSSVIAIAFFAGTFVIAFTSNDSDIAAMRVLAYLAVGCFLSMITIFWDKIMGTQKEENQQSVSKIDTILYDAEKFSQEYGDVYVLADQMKKKRKLKEGSAVTGKPASL</sequence>
<evidence type="ECO:0000313" key="2">
    <source>
        <dbReference type="EMBL" id="RNI27774.1"/>
    </source>
</evidence>
<keyword evidence="1" id="KW-0472">Membrane</keyword>
<dbReference type="AlphaFoldDB" id="A0A3M9MQF9"/>
<keyword evidence="1" id="KW-0812">Transmembrane</keyword>
<reference evidence="2 3" key="1">
    <citation type="submission" date="2018-11" db="EMBL/GenBank/DDBJ databases">
        <title>Rufibacter latericius sp. nov., isolated from water in Baiyang Lake.</title>
        <authorList>
            <person name="Yang Y."/>
        </authorList>
    </citation>
    <scope>NUCLEOTIDE SEQUENCE [LARGE SCALE GENOMIC DNA]</scope>
    <source>
        <strain evidence="2 3">MCC P1</strain>
    </source>
</reference>